<accession>A0A0F9KMT4</accession>
<sequence length="89" mass="10364">MNWPTIKRTKKRKPPRTILLILTYFGGLLDGTEQVIQVSEDELDQVDGTIKTEIDSEICRYFYESLVNYTPAIGCYPMNHIKTERLPEK</sequence>
<gene>
    <name evidence="1" type="ORF">LCGC14_1684100</name>
</gene>
<name>A0A0F9KMT4_9ZZZZ</name>
<evidence type="ECO:0000313" key="1">
    <source>
        <dbReference type="EMBL" id="KKM16610.1"/>
    </source>
</evidence>
<reference evidence="1" key="1">
    <citation type="journal article" date="2015" name="Nature">
        <title>Complex archaea that bridge the gap between prokaryotes and eukaryotes.</title>
        <authorList>
            <person name="Spang A."/>
            <person name="Saw J.H."/>
            <person name="Jorgensen S.L."/>
            <person name="Zaremba-Niedzwiedzka K."/>
            <person name="Martijn J."/>
            <person name="Lind A.E."/>
            <person name="van Eijk R."/>
            <person name="Schleper C."/>
            <person name="Guy L."/>
            <person name="Ettema T.J."/>
        </authorList>
    </citation>
    <scope>NUCLEOTIDE SEQUENCE</scope>
</reference>
<protein>
    <submittedName>
        <fullName evidence="1">Uncharacterized protein</fullName>
    </submittedName>
</protein>
<organism evidence="1">
    <name type="scientific">marine sediment metagenome</name>
    <dbReference type="NCBI Taxonomy" id="412755"/>
    <lineage>
        <taxon>unclassified sequences</taxon>
        <taxon>metagenomes</taxon>
        <taxon>ecological metagenomes</taxon>
    </lineage>
</organism>
<dbReference type="EMBL" id="LAZR01014636">
    <property type="protein sequence ID" value="KKM16610.1"/>
    <property type="molecule type" value="Genomic_DNA"/>
</dbReference>
<dbReference type="AlphaFoldDB" id="A0A0F9KMT4"/>
<comment type="caution">
    <text evidence="1">The sequence shown here is derived from an EMBL/GenBank/DDBJ whole genome shotgun (WGS) entry which is preliminary data.</text>
</comment>
<proteinExistence type="predicted"/>